<evidence type="ECO:0000313" key="4">
    <source>
        <dbReference type="EMBL" id="SDZ79723.1"/>
    </source>
</evidence>
<evidence type="ECO:0000313" key="5">
    <source>
        <dbReference type="Proteomes" id="UP000198658"/>
    </source>
</evidence>
<protein>
    <submittedName>
        <fullName evidence="4">Peptidoglycan/LPS O-acetylase OafA/YrhL, contains acyltransferase and SGNH-hydrolase domains</fullName>
    </submittedName>
</protein>
<sequence>MTKYRSDIDGLRALAVIPVILFHADLSAFSGGFVGVDVFFVVSGYLITSILLAEHKAGTFSSIRFYNRRVRRLLPALFGVLVASTIAAYFLLLPAELKSFAKSLGATFAFSSNFVFWMESGYFDVAAETKPLLHTWSLAVEEQFYLLYPLLFLFFPKMSTVKLRNILLFLILLSFLFSVYQTRNSASAAYYLLGSRAWELLAGAVLACGFRLRLSHGPVNDLLGMAGLAAIIGAAIYYDDSTRFPGVAALLPVLGSMLVINAGLNGPSIATRMLSHRSLVTLGKASYSLYLWHWPLIVFTGMYMGRSLGSGETALMLTVTLAIALLSQRYIEQPFLRKKSAVPASGRVQGRPSAGFLPSLGSAKPILTAATVSTVGVTLALALFLSDGLAGRLPKQAQAINHTIEQYRSIRNLCFQRGKEALELSLDKCRIHKGQGESTHENGILLWGDSHARALTPAFSSLLAASGSDRDMYFFGAVDCPPLLGVAKNATPERPRAENACRRFNSSVLMFIREHPEIQHVILNARWVVNYEGRRLPTDYLPDDLVYLFDEETENIDVANNPAVFSRGLQRTLAALKSMDREVTVIISPPEFPLLVAPTAMRLAMTDRAIDISMPYLDAVARANDTIKTITEVAENNGAVLFNSYQVLCDETICRGVINQLPVLYDDNHVTSFGADLLIEALWAALKEREATGDRRTM</sequence>
<dbReference type="PANTHER" id="PTHR23028:SF53">
    <property type="entry name" value="ACYL_TRANSF_3 DOMAIN-CONTAINING PROTEIN"/>
    <property type="match status" value="1"/>
</dbReference>
<dbReference type="OrthoDB" id="9767863at2"/>
<feature type="transmembrane region" description="Helical" evidence="1">
    <location>
        <begin position="366"/>
        <end position="385"/>
    </location>
</feature>
<feature type="domain" description="Acyltransferase 3" evidence="2">
    <location>
        <begin position="7"/>
        <end position="326"/>
    </location>
</feature>
<feature type="transmembrane region" description="Helical" evidence="1">
    <location>
        <begin position="73"/>
        <end position="92"/>
    </location>
</feature>
<keyword evidence="4" id="KW-0012">Acyltransferase</keyword>
<dbReference type="Proteomes" id="UP000198658">
    <property type="component" value="Unassembled WGS sequence"/>
</dbReference>
<dbReference type="PANTHER" id="PTHR23028">
    <property type="entry name" value="ACETYLTRANSFERASE"/>
    <property type="match status" value="1"/>
</dbReference>
<keyword evidence="1" id="KW-0812">Transmembrane</keyword>
<feature type="transmembrane region" description="Helical" evidence="1">
    <location>
        <begin position="285"/>
        <end position="305"/>
    </location>
</feature>
<feature type="transmembrane region" description="Helical" evidence="1">
    <location>
        <begin position="311"/>
        <end position="331"/>
    </location>
</feature>
<organism evidence="4 5">
    <name type="scientific">Microbulbifer marinus</name>
    <dbReference type="NCBI Taxonomy" id="658218"/>
    <lineage>
        <taxon>Bacteria</taxon>
        <taxon>Pseudomonadati</taxon>
        <taxon>Pseudomonadota</taxon>
        <taxon>Gammaproteobacteria</taxon>
        <taxon>Cellvibrionales</taxon>
        <taxon>Microbulbiferaceae</taxon>
        <taxon>Microbulbifer</taxon>
    </lineage>
</organism>
<keyword evidence="4" id="KW-0378">Hydrolase</keyword>
<feature type="transmembrane region" description="Helical" evidence="1">
    <location>
        <begin position="222"/>
        <end position="238"/>
    </location>
</feature>
<dbReference type="Pfam" id="PF01757">
    <property type="entry name" value="Acyl_transf_3"/>
    <property type="match status" value="1"/>
</dbReference>
<gene>
    <name evidence="4" type="ORF">SAMN05216562_0380</name>
</gene>
<dbReference type="Pfam" id="PF19040">
    <property type="entry name" value="SGNH"/>
    <property type="match status" value="1"/>
</dbReference>
<dbReference type="InterPro" id="IPR050879">
    <property type="entry name" value="Acyltransferase_3"/>
</dbReference>
<dbReference type="InterPro" id="IPR002656">
    <property type="entry name" value="Acyl_transf_3_dom"/>
</dbReference>
<dbReference type="EMBL" id="FNQO01000001">
    <property type="protein sequence ID" value="SDZ79723.1"/>
    <property type="molecule type" value="Genomic_DNA"/>
</dbReference>
<reference evidence="5" key="1">
    <citation type="submission" date="2016-10" db="EMBL/GenBank/DDBJ databases">
        <authorList>
            <person name="Varghese N."/>
            <person name="Submissions S."/>
        </authorList>
    </citation>
    <scope>NUCLEOTIDE SEQUENCE [LARGE SCALE GENOMIC DNA]</scope>
    <source>
        <strain evidence="5">CGMCC 1.10657</strain>
    </source>
</reference>
<dbReference type="AlphaFoldDB" id="A0A1H3VY26"/>
<keyword evidence="5" id="KW-1185">Reference proteome</keyword>
<accession>A0A1H3VY26</accession>
<dbReference type="InterPro" id="IPR043968">
    <property type="entry name" value="SGNH"/>
</dbReference>
<dbReference type="RefSeq" id="WP_091384574.1">
    <property type="nucleotide sequence ID" value="NZ_FNQO01000001.1"/>
</dbReference>
<dbReference type="GO" id="GO:0016787">
    <property type="term" value="F:hydrolase activity"/>
    <property type="evidence" value="ECO:0007669"/>
    <property type="project" value="UniProtKB-KW"/>
</dbReference>
<evidence type="ECO:0000259" key="3">
    <source>
        <dbReference type="Pfam" id="PF19040"/>
    </source>
</evidence>
<evidence type="ECO:0000256" key="1">
    <source>
        <dbReference type="SAM" id="Phobius"/>
    </source>
</evidence>
<evidence type="ECO:0000259" key="2">
    <source>
        <dbReference type="Pfam" id="PF01757"/>
    </source>
</evidence>
<feature type="transmembrane region" description="Helical" evidence="1">
    <location>
        <begin position="133"/>
        <end position="154"/>
    </location>
</feature>
<dbReference type="GO" id="GO:0016747">
    <property type="term" value="F:acyltransferase activity, transferring groups other than amino-acyl groups"/>
    <property type="evidence" value="ECO:0007669"/>
    <property type="project" value="InterPro"/>
</dbReference>
<feature type="transmembrane region" description="Helical" evidence="1">
    <location>
        <begin position="35"/>
        <end position="53"/>
    </location>
</feature>
<keyword evidence="1" id="KW-0472">Membrane</keyword>
<proteinExistence type="predicted"/>
<keyword evidence="4" id="KW-0808">Transferase</keyword>
<feature type="transmembrane region" description="Helical" evidence="1">
    <location>
        <begin position="188"/>
        <end position="210"/>
    </location>
</feature>
<feature type="domain" description="SGNH" evidence="3">
    <location>
        <begin position="425"/>
        <end position="682"/>
    </location>
</feature>
<name>A0A1H3VY26_9GAMM</name>
<dbReference type="GO" id="GO:0009103">
    <property type="term" value="P:lipopolysaccharide biosynthetic process"/>
    <property type="evidence" value="ECO:0007669"/>
    <property type="project" value="TreeGrafter"/>
</dbReference>
<feature type="transmembrane region" description="Helical" evidence="1">
    <location>
        <begin position="244"/>
        <end position="264"/>
    </location>
</feature>
<feature type="transmembrane region" description="Helical" evidence="1">
    <location>
        <begin position="166"/>
        <end position="182"/>
    </location>
</feature>
<dbReference type="STRING" id="658218.SAMN05216562_0380"/>
<keyword evidence="1" id="KW-1133">Transmembrane helix</keyword>
<dbReference type="GO" id="GO:0016020">
    <property type="term" value="C:membrane"/>
    <property type="evidence" value="ECO:0007669"/>
    <property type="project" value="TreeGrafter"/>
</dbReference>